<proteinExistence type="predicted"/>
<comment type="caution">
    <text evidence="1">The sequence shown here is derived from an EMBL/GenBank/DDBJ whole genome shotgun (WGS) entry which is preliminary data.</text>
</comment>
<dbReference type="EMBL" id="VSRR010014147">
    <property type="protein sequence ID" value="MPC56673.1"/>
    <property type="molecule type" value="Genomic_DNA"/>
</dbReference>
<evidence type="ECO:0000313" key="2">
    <source>
        <dbReference type="Proteomes" id="UP000324222"/>
    </source>
</evidence>
<organism evidence="1 2">
    <name type="scientific">Portunus trituberculatus</name>
    <name type="common">Swimming crab</name>
    <name type="synonym">Neptunus trituberculatus</name>
    <dbReference type="NCBI Taxonomy" id="210409"/>
    <lineage>
        <taxon>Eukaryota</taxon>
        <taxon>Metazoa</taxon>
        <taxon>Ecdysozoa</taxon>
        <taxon>Arthropoda</taxon>
        <taxon>Crustacea</taxon>
        <taxon>Multicrustacea</taxon>
        <taxon>Malacostraca</taxon>
        <taxon>Eumalacostraca</taxon>
        <taxon>Eucarida</taxon>
        <taxon>Decapoda</taxon>
        <taxon>Pleocyemata</taxon>
        <taxon>Brachyura</taxon>
        <taxon>Eubrachyura</taxon>
        <taxon>Portunoidea</taxon>
        <taxon>Portunidae</taxon>
        <taxon>Portuninae</taxon>
        <taxon>Portunus</taxon>
    </lineage>
</organism>
<dbReference type="Proteomes" id="UP000324222">
    <property type="component" value="Unassembled WGS sequence"/>
</dbReference>
<dbReference type="AlphaFoldDB" id="A0A5B7GH16"/>
<name>A0A5B7GH16_PORTR</name>
<reference evidence="1 2" key="1">
    <citation type="submission" date="2019-05" db="EMBL/GenBank/DDBJ databases">
        <title>Another draft genome of Portunus trituberculatus and its Hox gene families provides insights of decapod evolution.</title>
        <authorList>
            <person name="Jeong J.-H."/>
            <person name="Song I."/>
            <person name="Kim S."/>
            <person name="Choi T."/>
            <person name="Kim D."/>
            <person name="Ryu S."/>
            <person name="Kim W."/>
        </authorList>
    </citation>
    <scope>NUCLEOTIDE SEQUENCE [LARGE SCALE GENOMIC DNA]</scope>
    <source>
        <tissue evidence="1">Muscle</tissue>
    </source>
</reference>
<protein>
    <submittedName>
        <fullName evidence="1">Uncharacterized protein</fullName>
    </submittedName>
</protein>
<accession>A0A5B7GH16</accession>
<gene>
    <name evidence="1" type="ORF">E2C01_050638</name>
</gene>
<keyword evidence="2" id="KW-1185">Reference proteome</keyword>
<evidence type="ECO:0000313" key="1">
    <source>
        <dbReference type="EMBL" id="MPC56673.1"/>
    </source>
</evidence>
<sequence length="65" mass="6667">MVVMAMGMLMLCKDAGGGGGSSDSGGGGGGGNEFLIDSVRVWRHFTPGHSGGLWRRVLMVVLVTT</sequence>